<dbReference type="Proteomes" id="UP001177003">
    <property type="component" value="Chromosome 0"/>
</dbReference>
<gene>
    <name evidence="1" type="ORF">LSALG_LOCUS2918</name>
</gene>
<accession>A0AA35VJM8</accession>
<dbReference type="AlphaFoldDB" id="A0AA35VJM8"/>
<protein>
    <submittedName>
        <fullName evidence="1">Uncharacterized protein</fullName>
    </submittedName>
</protein>
<dbReference type="EMBL" id="OX465086">
    <property type="protein sequence ID" value="CAI9262167.1"/>
    <property type="molecule type" value="Genomic_DNA"/>
</dbReference>
<name>A0AA35VJM8_LACSI</name>
<organism evidence="1 2">
    <name type="scientific">Lactuca saligna</name>
    <name type="common">Willowleaf lettuce</name>
    <dbReference type="NCBI Taxonomy" id="75948"/>
    <lineage>
        <taxon>Eukaryota</taxon>
        <taxon>Viridiplantae</taxon>
        <taxon>Streptophyta</taxon>
        <taxon>Embryophyta</taxon>
        <taxon>Tracheophyta</taxon>
        <taxon>Spermatophyta</taxon>
        <taxon>Magnoliopsida</taxon>
        <taxon>eudicotyledons</taxon>
        <taxon>Gunneridae</taxon>
        <taxon>Pentapetalae</taxon>
        <taxon>asterids</taxon>
        <taxon>campanulids</taxon>
        <taxon>Asterales</taxon>
        <taxon>Asteraceae</taxon>
        <taxon>Cichorioideae</taxon>
        <taxon>Cichorieae</taxon>
        <taxon>Lactucinae</taxon>
        <taxon>Lactuca</taxon>
    </lineage>
</organism>
<proteinExistence type="predicted"/>
<evidence type="ECO:0000313" key="1">
    <source>
        <dbReference type="EMBL" id="CAI9262167.1"/>
    </source>
</evidence>
<keyword evidence="2" id="KW-1185">Reference proteome</keyword>
<reference evidence="1" key="1">
    <citation type="submission" date="2023-04" db="EMBL/GenBank/DDBJ databases">
        <authorList>
            <person name="Vijverberg K."/>
            <person name="Xiong W."/>
            <person name="Schranz E."/>
        </authorList>
    </citation>
    <scope>NUCLEOTIDE SEQUENCE</scope>
</reference>
<sequence>MVKEVAAISHYFPTLHTKLDIIAFVVTNVVKWYQSLISKLDKIVELDTQSFSKIEDSLINLNDLVSKIGSSSSLINHDSLFQKFASLESTLKAELAPLSKLLNLMPMNAPPVQTGVQGREGIGDSIAVSSKVSMGAVDLQK</sequence>
<evidence type="ECO:0000313" key="2">
    <source>
        <dbReference type="Proteomes" id="UP001177003"/>
    </source>
</evidence>